<sequence length="140" mass="16559">MYKCYKVINQNIVGKVLGNSLRETLPIHQICKEEYIKIFSDGRVTNMYDVPIWRMRYQYHENRLLILSKDDLELFEECADPGTKKVSNIKYQVVTHDYDGCLVVETHDSAETAAKRCGYLNEVSPEYHEVHVEFDYEWEN</sequence>
<name>A0A6B9SYM7_9CAUD</name>
<organism evidence="1 2">
    <name type="scientific">Acinetobacter phage vB_AbaM_PhT2</name>
    <dbReference type="NCBI Taxonomy" id="2690230"/>
    <lineage>
        <taxon>Viruses</taxon>
        <taxon>Duplodnaviria</taxon>
        <taxon>Heunggongvirae</taxon>
        <taxon>Uroviricota</taxon>
        <taxon>Caudoviricetes</taxon>
        <taxon>Pantevenvirales</taxon>
        <taxon>Straboviridae</taxon>
        <taxon>Twarogvirinae</taxon>
        <taxon>Hadassahvirus</taxon>
        <taxon>Hadassahvirus pht2</taxon>
    </lineage>
</organism>
<protein>
    <submittedName>
        <fullName evidence="1">Uncharacterized protein</fullName>
    </submittedName>
</protein>
<keyword evidence="2" id="KW-1185">Reference proteome</keyword>
<accession>A0A6B9SYM7</accession>
<dbReference type="Proteomes" id="UP000464274">
    <property type="component" value="Segment"/>
</dbReference>
<evidence type="ECO:0000313" key="1">
    <source>
        <dbReference type="EMBL" id="QHJ75648.1"/>
    </source>
</evidence>
<dbReference type="EMBL" id="MN864865">
    <property type="protein sequence ID" value="QHJ75648.1"/>
    <property type="molecule type" value="Genomic_DNA"/>
</dbReference>
<evidence type="ECO:0000313" key="2">
    <source>
        <dbReference type="Proteomes" id="UP000464274"/>
    </source>
</evidence>
<reference evidence="1 2" key="1">
    <citation type="submission" date="2019-12" db="EMBL/GenBank/DDBJ databases">
        <title>Developing bacteriophages as a method of controlling the opportunistic pathogen Acinetobacter baumannii in Thai hospitals.</title>
        <authorList>
            <person name="Styles K.M."/>
            <person name="Smith S.E."/>
            <person name="Thummeepak R."/>
            <person name="Leungtongkam U."/>
            <person name="Christie G.S."/>
            <person name="Millard A."/>
            <person name="Moat J."/>
            <person name="Dowson C.C."/>
            <person name="Wellington E.M."/>
            <person name="Sitthisak S."/>
            <person name="Sagona A.P."/>
        </authorList>
    </citation>
    <scope>NUCLEOTIDE SEQUENCE [LARGE SCALE GENOMIC DNA]</scope>
</reference>
<proteinExistence type="predicted"/>
<gene>
    <name evidence="1" type="ORF">vBAbaMPhT2_036</name>
</gene>